<dbReference type="AlphaFoldDB" id="A0A841I8D3"/>
<dbReference type="Gene3D" id="3.40.50.1820">
    <property type="entry name" value="alpha/beta hydrolase"/>
    <property type="match status" value="1"/>
</dbReference>
<sequence length="288" mass="31795">MMRLPFVVLSVALVLFLLFPVARASTRIPLVTPSISPLRLAHPLGDAYLLVPPRCRSAACSLIVVSHSRGMTAQASFERAHLNTLYSSFTSAGYAVLVSDDAGARSWGNPQSLSYLGEVHRLATRHFRFSGRTYTFGYSMGGLPALLSAYRGVFPVHGVMLLDARVNLEDAWRSTDHKRRAEIAHAFGIAPTDELPHGFDPLSDYGEGSRIPMFIAGSPTDRTVPFSSNGERLYHRDSRTAQVELLRLEGPHLGGSHWGPEVVGSMVRFVNRLEREYEPLYGDTPEDE</sequence>
<dbReference type="EMBL" id="JACHHG010000020">
    <property type="protein sequence ID" value="MBB6100045.1"/>
    <property type="molecule type" value="Genomic_DNA"/>
</dbReference>
<name>A0A841I8D3_9DEIO</name>
<reference evidence="1 2" key="1">
    <citation type="submission" date="2020-08" db="EMBL/GenBank/DDBJ databases">
        <title>Genomic Encyclopedia of Type Strains, Phase IV (KMG-IV): sequencing the most valuable type-strain genomes for metagenomic binning, comparative biology and taxonomic classification.</title>
        <authorList>
            <person name="Goeker M."/>
        </authorList>
    </citation>
    <scope>NUCLEOTIDE SEQUENCE [LARGE SCALE GENOMIC DNA]</scope>
    <source>
        <strain evidence="1 2">DSM 21458</strain>
    </source>
</reference>
<evidence type="ECO:0000313" key="1">
    <source>
        <dbReference type="EMBL" id="MBB6100045.1"/>
    </source>
</evidence>
<dbReference type="InterPro" id="IPR029058">
    <property type="entry name" value="AB_hydrolase_fold"/>
</dbReference>
<proteinExistence type="predicted"/>
<protein>
    <recommendedName>
        <fullName evidence="3">Alpha/beta hydrolase</fullName>
    </recommendedName>
</protein>
<evidence type="ECO:0008006" key="3">
    <source>
        <dbReference type="Google" id="ProtNLM"/>
    </source>
</evidence>
<dbReference type="SUPFAM" id="SSF53474">
    <property type="entry name" value="alpha/beta-Hydrolases"/>
    <property type="match status" value="1"/>
</dbReference>
<dbReference type="Proteomes" id="UP000569951">
    <property type="component" value="Unassembled WGS sequence"/>
</dbReference>
<accession>A0A841I8D3</accession>
<gene>
    <name evidence="1" type="ORF">HNR42_003510</name>
</gene>
<comment type="caution">
    <text evidence="1">The sequence shown here is derived from an EMBL/GenBank/DDBJ whole genome shotgun (WGS) entry which is preliminary data.</text>
</comment>
<keyword evidence="2" id="KW-1185">Reference proteome</keyword>
<organism evidence="1 2">
    <name type="scientific">Deinobacterium chartae</name>
    <dbReference type="NCBI Taxonomy" id="521158"/>
    <lineage>
        <taxon>Bacteria</taxon>
        <taxon>Thermotogati</taxon>
        <taxon>Deinococcota</taxon>
        <taxon>Deinococci</taxon>
        <taxon>Deinococcales</taxon>
        <taxon>Deinococcaceae</taxon>
        <taxon>Deinobacterium</taxon>
    </lineage>
</organism>
<evidence type="ECO:0000313" key="2">
    <source>
        <dbReference type="Proteomes" id="UP000569951"/>
    </source>
</evidence>